<comment type="caution">
    <text evidence="7">The sequence shown here is derived from an EMBL/GenBank/DDBJ whole genome shotgun (WGS) entry which is preliminary data.</text>
</comment>
<evidence type="ECO:0000256" key="1">
    <source>
        <dbReference type="ARBA" id="ARBA00013134"/>
    </source>
</evidence>
<proteinExistence type="inferred from homology"/>
<evidence type="ECO:0000313" key="7">
    <source>
        <dbReference type="EMBL" id="PSK39607.1"/>
    </source>
</evidence>
<accession>A0A2P7YUG1</accession>
<evidence type="ECO:0000256" key="3">
    <source>
        <dbReference type="ARBA" id="ARBA00023239"/>
    </source>
</evidence>
<evidence type="ECO:0000259" key="6">
    <source>
        <dbReference type="Pfam" id="PF01965"/>
    </source>
</evidence>
<gene>
    <name evidence="7" type="ORF">C7M61_001406</name>
</gene>
<keyword evidence="3" id="KW-0456">Lyase</keyword>
<dbReference type="InterPro" id="IPR002818">
    <property type="entry name" value="DJ-1/PfpI"/>
</dbReference>
<dbReference type="Gene3D" id="3.40.50.880">
    <property type="match status" value="1"/>
</dbReference>
<dbReference type="EC" id="4.2.1.130" evidence="1"/>
<dbReference type="Pfam" id="PF01965">
    <property type="entry name" value="DJ-1_PfpI"/>
    <property type="match status" value="1"/>
</dbReference>
<dbReference type="STRING" id="418784.A0A2P7YUG1"/>
<dbReference type="PANTHER" id="PTHR48094">
    <property type="entry name" value="PROTEIN/NUCLEIC ACID DEGLYCASE DJ-1-RELATED"/>
    <property type="match status" value="1"/>
</dbReference>
<sequence length="234" mass="25459">MVKALIALSSYNGPLYDDGAKTGVFFVEASHPWEYFHKNGVEVTFVSEDGTFGWDEHSISESFLQGDDRKVFEDSNSGFNQAVKVVKKASEVNASDYDIFFAAGGHAATFDFPKAQGLHKLAAEIYASGKPVSAVCHGPLIFDNWKDANGDIIVRGKKITGFTDDGEKQLGLTDILKKYDLLTPRETAEKNDALYVEPPSPWESFVVVDGNLVSGVNPASATETAQKALELISK</sequence>
<dbReference type="GO" id="GO:0019172">
    <property type="term" value="F:glyoxalase III activity"/>
    <property type="evidence" value="ECO:0007669"/>
    <property type="project" value="UniProtKB-EC"/>
</dbReference>
<keyword evidence="8" id="KW-1185">Reference proteome</keyword>
<dbReference type="GO" id="GO:0005737">
    <property type="term" value="C:cytoplasm"/>
    <property type="evidence" value="ECO:0007669"/>
    <property type="project" value="TreeGrafter"/>
</dbReference>
<dbReference type="VEuPathDB" id="FungiDB:C7M61_001406"/>
<protein>
    <recommendedName>
        <fullName evidence="1">D-lactate dehydratase</fullName>
        <ecNumber evidence="1">4.2.1.130</ecNumber>
    </recommendedName>
</protein>
<dbReference type="SUPFAM" id="SSF52317">
    <property type="entry name" value="Class I glutamine amidotransferase-like"/>
    <property type="match status" value="1"/>
</dbReference>
<reference evidence="7 8" key="1">
    <citation type="submission" date="2018-03" db="EMBL/GenBank/DDBJ databases">
        <title>Candida pseudohaemulonii genome assembly and annotation.</title>
        <authorList>
            <person name="Munoz J.F."/>
            <person name="Gade L.G."/>
            <person name="Chow N.A."/>
            <person name="Litvintseva A.P."/>
            <person name="Loparev V.N."/>
            <person name="Cuomo C.A."/>
        </authorList>
    </citation>
    <scope>NUCLEOTIDE SEQUENCE [LARGE SCALE GENOMIC DNA]</scope>
    <source>
        <strain evidence="7 8">B12108</strain>
    </source>
</reference>
<dbReference type="RefSeq" id="XP_024714697.1">
    <property type="nucleotide sequence ID" value="XM_024856817.1"/>
</dbReference>
<comment type="similarity">
    <text evidence="4">Belongs to the peptidase C56 family. HSP31-like subfamily.</text>
</comment>
<dbReference type="Proteomes" id="UP000241107">
    <property type="component" value="Unassembled WGS sequence"/>
</dbReference>
<organism evidence="7 8">
    <name type="scientific">Candidozyma pseudohaemuli</name>
    <dbReference type="NCBI Taxonomy" id="418784"/>
    <lineage>
        <taxon>Eukaryota</taxon>
        <taxon>Fungi</taxon>
        <taxon>Dikarya</taxon>
        <taxon>Ascomycota</taxon>
        <taxon>Saccharomycotina</taxon>
        <taxon>Pichiomycetes</taxon>
        <taxon>Metschnikowiaceae</taxon>
        <taxon>Candidozyma</taxon>
    </lineage>
</organism>
<evidence type="ECO:0000313" key="8">
    <source>
        <dbReference type="Proteomes" id="UP000241107"/>
    </source>
</evidence>
<evidence type="ECO:0000256" key="2">
    <source>
        <dbReference type="ARBA" id="ARBA00023016"/>
    </source>
</evidence>
<dbReference type="GO" id="GO:0019243">
    <property type="term" value="P:methylglyoxal catabolic process to D-lactate via S-lactoyl-glutathione"/>
    <property type="evidence" value="ECO:0007669"/>
    <property type="project" value="TreeGrafter"/>
</dbReference>
<dbReference type="FunFam" id="3.40.50.880:FF:000051">
    <property type="entry name" value="Glutathione-independent glyoxalase HSP31"/>
    <property type="match status" value="1"/>
</dbReference>
<dbReference type="EMBL" id="PYFQ01000002">
    <property type="protein sequence ID" value="PSK39607.1"/>
    <property type="molecule type" value="Genomic_DNA"/>
</dbReference>
<dbReference type="AlphaFoldDB" id="A0A2P7YUG1"/>
<dbReference type="InterPro" id="IPR029062">
    <property type="entry name" value="Class_I_gatase-like"/>
</dbReference>
<dbReference type="PANTHER" id="PTHR48094:SF11">
    <property type="entry name" value="GLUTATHIONE-INDEPENDENT GLYOXALASE HSP31-RELATED"/>
    <property type="match status" value="1"/>
</dbReference>
<dbReference type="OrthoDB" id="543156at2759"/>
<evidence type="ECO:0000256" key="4">
    <source>
        <dbReference type="ARBA" id="ARBA00038493"/>
    </source>
</evidence>
<dbReference type="GeneID" id="36564796"/>
<dbReference type="InterPro" id="IPR050325">
    <property type="entry name" value="Prot/Nucl_acid_deglycase"/>
</dbReference>
<feature type="domain" description="DJ-1/PfpI" evidence="6">
    <location>
        <begin position="27"/>
        <end position="230"/>
    </location>
</feature>
<keyword evidence="2" id="KW-0346">Stress response</keyword>
<evidence type="ECO:0000256" key="5">
    <source>
        <dbReference type="ARBA" id="ARBA00048082"/>
    </source>
</evidence>
<comment type="catalytic activity">
    <reaction evidence="5">
        <text>methylglyoxal + H2O = (R)-lactate + H(+)</text>
        <dbReference type="Rhea" id="RHEA:27754"/>
        <dbReference type="ChEBI" id="CHEBI:15377"/>
        <dbReference type="ChEBI" id="CHEBI:15378"/>
        <dbReference type="ChEBI" id="CHEBI:16004"/>
        <dbReference type="ChEBI" id="CHEBI:17158"/>
        <dbReference type="EC" id="4.2.1.130"/>
    </reaction>
</comment>
<name>A0A2P7YUG1_9ASCO</name>